<keyword evidence="1" id="KW-1133">Transmembrane helix</keyword>
<name>A0A1Y6ACW6_9BACI</name>
<protein>
    <submittedName>
        <fullName evidence="2">Uncharacterized protein</fullName>
    </submittedName>
</protein>
<keyword evidence="1" id="KW-0472">Membrane</keyword>
<feature type="transmembrane region" description="Helical" evidence="1">
    <location>
        <begin position="20"/>
        <end position="39"/>
    </location>
</feature>
<sequence length="65" mass="7695">MANLYVCYMSIFPELIYVSRYPILIFNWSIVLFLSSSYIKNDLFLIESRVKGREAVALPSFYLLY</sequence>
<organism evidence="2 3">
    <name type="scientific">Bacillus mobilis</name>
    <dbReference type="NCBI Taxonomy" id="2026190"/>
    <lineage>
        <taxon>Bacteria</taxon>
        <taxon>Bacillati</taxon>
        <taxon>Bacillota</taxon>
        <taxon>Bacilli</taxon>
        <taxon>Bacillales</taxon>
        <taxon>Bacillaceae</taxon>
        <taxon>Bacillus</taxon>
        <taxon>Bacillus cereus group</taxon>
    </lineage>
</organism>
<gene>
    <name evidence="2" type="ORF">BACERE00185_04161</name>
</gene>
<accession>A0A1Y6ACW6</accession>
<keyword evidence="1" id="KW-0812">Transmembrane</keyword>
<dbReference type="EMBL" id="FWZD01000067">
    <property type="protein sequence ID" value="SME32155.1"/>
    <property type="molecule type" value="Genomic_DNA"/>
</dbReference>
<proteinExistence type="predicted"/>
<reference evidence="3" key="1">
    <citation type="submission" date="2017-04" db="EMBL/GenBank/DDBJ databases">
        <authorList>
            <person name="Criscuolo A."/>
        </authorList>
    </citation>
    <scope>NUCLEOTIDE SEQUENCE [LARGE SCALE GENOMIC DNA]</scope>
</reference>
<evidence type="ECO:0000313" key="2">
    <source>
        <dbReference type="EMBL" id="SME32155.1"/>
    </source>
</evidence>
<evidence type="ECO:0000256" key="1">
    <source>
        <dbReference type="SAM" id="Phobius"/>
    </source>
</evidence>
<dbReference type="AlphaFoldDB" id="A0A1Y6ACW6"/>
<evidence type="ECO:0000313" key="3">
    <source>
        <dbReference type="Proteomes" id="UP000194439"/>
    </source>
</evidence>
<dbReference type="Proteomes" id="UP000194439">
    <property type="component" value="Unassembled WGS sequence"/>
</dbReference>